<dbReference type="AlphaFoldDB" id="A0A1G7WDY1"/>
<dbReference type="InterPro" id="IPR006860">
    <property type="entry name" value="FecR"/>
</dbReference>
<name>A0A1G7WDY1_9PROT</name>
<feature type="compositionally biased region" description="Gly residues" evidence="1">
    <location>
        <begin position="267"/>
        <end position="297"/>
    </location>
</feature>
<evidence type="ECO:0000313" key="4">
    <source>
        <dbReference type="EMBL" id="SDG70146.1"/>
    </source>
</evidence>
<dbReference type="Gene3D" id="2.60.120.1440">
    <property type="match status" value="1"/>
</dbReference>
<reference evidence="5" key="1">
    <citation type="submission" date="2016-10" db="EMBL/GenBank/DDBJ databases">
        <authorList>
            <person name="Varghese N."/>
            <person name="Submissions S."/>
        </authorList>
    </citation>
    <scope>NUCLEOTIDE SEQUENCE [LARGE SCALE GENOMIC DNA]</scope>
    <source>
        <strain evidence="5">930I</strain>
    </source>
</reference>
<evidence type="ECO:0000313" key="5">
    <source>
        <dbReference type="Proteomes" id="UP000217076"/>
    </source>
</evidence>
<accession>A0A1G7WDY1</accession>
<protein>
    <submittedName>
        <fullName evidence="4">FecR protein</fullName>
    </submittedName>
</protein>
<feature type="region of interest" description="Disordered" evidence="1">
    <location>
        <begin position="251"/>
        <end position="297"/>
    </location>
</feature>
<proteinExistence type="predicted"/>
<gene>
    <name evidence="4" type="ORF">SAMN05421742_102162</name>
</gene>
<dbReference type="PANTHER" id="PTHR38731">
    <property type="entry name" value="LIPL45-RELATED LIPOPROTEIN-RELATED"/>
    <property type="match status" value="1"/>
</dbReference>
<evidence type="ECO:0000256" key="1">
    <source>
        <dbReference type="SAM" id="MobiDB-lite"/>
    </source>
</evidence>
<feature type="chain" id="PRO_5011489463" evidence="2">
    <location>
        <begin position="30"/>
        <end position="297"/>
    </location>
</feature>
<dbReference type="STRING" id="83401.SAMN05421742_102162"/>
<organism evidence="4 5">
    <name type="scientific">Roseospirillum parvum</name>
    <dbReference type="NCBI Taxonomy" id="83401"/>
    <lineage>
        <taxon>Bacteria</taxon>
        <taxon>Pseudomonadati</taxon>
        <taxon>Pseudomonadota</taxon>
        <taxon>Alphaproteobacteria</taxon>
        <taxon>Rhodospirillales</taxon>
        <taxon>Rhodospirillaceae</taxon>
        <taxon>Roseospirillum</taxon>
    </lineage>
</organism>
<keyword evidence="5" id="KW-1185">Reference proteome</keyword>
<sequence length="297" mass="28650">MIHLPFGITQAPAVALLGGLLLVAGPASAQSPGTEVGTSVLSVNQVEQVTRRGSAALPEGARVLFEALVRTGADSANKNLLEDGTELTLGPGAEVRVDSFVYDPASNAGEAALTLVSGAMRWASGSMASESYKILTPNASIGIRGTGLVIAVTAQQETVAVVETGAVSVTGSSQRSVDVAPGQFTVVDVAGVPSEPRDAAGTPAAAVVGALNTALATLSPPSVTLAPTTFSSLASRAGTARGEASITTATAAPESFGGDGTASHGDPPGGVSGGVGRGSGGDGSGGGDGGGGGGGHH</sequence>
<keyword evidence="2" id="KW-0732">Signal</keyword>
<evidence type="ECO:0000256" key="2">
    <source>
        <dbReference type="SAM" id="SignalP"/>
    </source>
</evidence>
<evidence type="ECO:0000259" key="3">
    <source>
        <dbReference type="Pfam" id="PF04773"/>
    </source>
</evidence>
<dbReference type="EMBL" id="FNCV01000002">
    <property type="protein sequence ID" value="SDG70146.1"/>
    <property type="molecule type" value="Genomic_DNA"/>
</dbReference>
<dbReference type="Pfam" id="PF04773">
    <property type="entry name" value="FecR"/>
    <property type="match status" value="1"/>
</dbReference>
<feature type="signal peptide" evidence="2">
    <location>
        <begin position="1"/>
        <end position="29"/>
    </location>
</feature>
<feature type="domain" description="FecR protein" evidence="3">
    <location>
        <begin position="69"/>
        <end position="167"/>
    </location>
</feature>
<dbReference type="Proteomes" id="UP000217076">
    <property type="component" value="Unassembled WGS sequence"/>
</dbReference>
<dbReference type="RefSeq" id="WP_176787595.1">
    <property type="nucleotide sequence ID" value="NZ_FNCV01000002.1"/>
</dbReference>